<gene>
    <name evidence="2" type="ORF">CYMTET_19398</name>
</gene>
<proteinExistence type="predicted"/>
<reference evidence="2 3" key="1">
    <citation type="journal article" date="2015" name="Genome Biol. Evol.">
        <title>Comparative Genomics of a Bacterivorous Green Alga Reveals Evolutionary Causalities and Consequences of Phago-Mixotrophic Mode of Nutrition.</title>
        <authorList>
            <person name="Burns J.A."/>
            <person name="Paasch A."/>
            <person name="Narechania A."/>
            <person name="Kim E."/>
        </authorList>
    </citation>
    <scope>NUCLEOTIDE SEQUENCE [LARGE SCALE GENOMIC DNA]</scope>
    <source>
        <strain evidence="2 3">PLY_AMNH</strain>
    </source>
</reference>
<evidence type="ECO:0000256" key="1">
    <source>
        <dbReference type="SAM" id="MobiDB-lite"/>
    </source>
</evidence>
<comment type="caution">
    <text evidence="2">The sequence shown here is derived from an EMBL/GenBank/DDBJ whole genome shotgun (WGS) entry which is preliminary data.</text>
</comment>
<dbReference type="Proteomes" id="UP001190700">
    <property type="component" value="Unassembled WGS sequence"/>
</dbReference>
<sequence length="215" mass="23448">MKDGVSGDAHVFIQPPKHDAPAFARNATIPQYAMTAIAPENTELASAVEAYAKQDAAEWLALMAEHSAGITPMYQRIDVNEGEDDGADARASQRKRKRAAALTDETAPSEGVRASITPPLIDVLRIVQQANLVRTGARPSRANNGVNVATVNEYMIPRTDTPVFQGLAGSVCVSEKHLLRWIVKDGVHKIDQSALRYRPEDRMRLHNANVAGQLF</sequence>
<dbReference type="AlphaFoldDB" id="A0AAE0G6M9"/>
<dbReference type="EMBL" id="LGRX02009052">
    <property type="protein sequence ID" value="KAK3272292.1"/>
    <property type="molecule type" value="Genomic_DNA"/>
</dbReference>
<evidence type="ECO:0000313" key="3">
    <source>
        <dbReference type="Proteomes" id="UP001190700"/>
    </source>
</evidence>
<keyword evidence="3" id="KW-1185">Reference proteome</keyword>
<organism evidence="2 3">
    <name type="scientific">Cymbomonas tetramitiformis</name>
    <dbReference type="NCBI Taxonomy" id="36881"/>
    <lineage>
        <taxon>Eukaryota</taxon>
        <taxon>Viridiplantae</taxon>
        <taxon>Chlorophyta</taxon>
        <taxon>Pyramimonadophyceae</taxon>
        <taxon>Pyramimonadales</taxon>
        <taxon>Pyramimonadaceae</taxon>
        <taxon>Cymbomonas</taxon>
    </lineage>
</organism>
<evidence type="ECO:0000313" key="2">
    <source>
        <dbReference type="EMBL" id="KAK3272292.1"/>
    </source>
</evidence>
<protein>
    <submittedName>
        <fullName evidence="2">Uncharacterized protein</fullName>
    </submittedName>
</protein>
<accession>A0AAE0G6M9</accession>
<feature type="region of interest" description="Disordered" evidence="1">
    <location>
        <begin position="83"/>
        <end position="111"/>
    </location>
</feature>
<name>A0AAE0G6M9_9CHLO</name>